<sequence>MRMRGERYFPYVLILPSVVGTFLLIVFPLVYSFFLSLTSFHLLKAQSLRFIGFHNYWEVLHDPAFWVALKNSLLFMVVVVNVELVLGLLVALLLNRASGGQGILRTLFMIPMMFPPILVGLQFRWFFNDQFGLLNNVLLSLGIIDRPIGWLVRTNTAMPAVMFADIWQNTPFTAVIFLAGLLSLPIEPLEAALVDGASPWQRFRYVILPMLRPLILIAMTIRSLDAGRKAFDLIMLMTGGGPAYATEILGTYTFRRAIVDYQFAYGAAISFIDMVLTVGFAVYLYRQLLRGRT</sequence>
<dbReference type="AlphaFoldDB" id="A0A7V3YF89"/>
<dbReference type="Pfam" id="PF00528">
    <property type="entry name" value="BPD_transp_1"/>
    <property type="match status" value="1"/>
</dbReference>
<protein>
    <submittedName>
        <fullName evidence="9">Sugar ABC transporter permease</fullName>
    </submittedName>
</protein>
<dbReference type="PANTHER" id="PTHR43005">
    <property type="entry name" value="BLR7065 PROTEIN"/>
    <property type="match status" value="1"/>
</dbReference>
<keyword evidence="5 7" id="KW-1133">Transmembrane helix</keyword>
<dbReference type="GO" id="GO:0005886">
    <property type="term" value="C:plasma membrane"/>
    <property type="evidence" value="ECO:0007669"/>
    <property type="project" value="UniProtKB-SubCell"/>
</dbReference>
<evidence type="ECO:0000259" key="8">
    <source>
        <dbReference type="PROSITE" id="PS50928"/>
    </source>
</evidence>
<keyword evidence="6 7" id="KW-0472">Membrane</keyword>
<dbReference type="SUPFAM" id="SSF161098">
    <property type="entry name" value="MetI-like"/>
    <property type="match status" value="1"/>
</dbReference>
<dbReference type="GO" id="GO:0055085">
    <property type="term" value="P:transmembrane transport"/>
    <property type="evidence" value="ECO:0007669"/>
    <property type="project" value="InterPro"/>
</dbReference>
<dbReference type="Gene3D" id="1.10.3720.10">
    <property type="entry name" value="MetI-like"/>
    <property type="match status" value="1"/>
</dbReference>
<feature type="transmembrane region" description="Helical" evidence="7">
    <location>
        <begin position="106"/>
        <end position="127"/>
    </location>
</feature>
<comment type="similarity">
    <text evidence="7">Belongs to the binding-protein-dependent transport system permease family.</text>
</comment>
<feature type="domain" description="ABC transmembrane type-1" evidence="8">
    <location>
        <begin position="69"/>
        <end position="284"/>
    </location>
</feature>
<accession>A0A7V3YF89</accession>
<evidence type="ECO:0000256" key="3">
    <source>
        <dbReference type="ARBA" id="ARBA00022475"/>
    </source>
</evidence>
<dbReference type="SUPFAM" id="SSF160964">
    <property type="entry name" value="MalF N-terminal region-like"/>
    <property type="match status" value="1"/>
</dbReference>
<name>A0A7V3YF89_9BACT</name>
<reference evidence="9" key="1">
    <citation type="journal article" date="2020" name="mSystems">
        <title>Genome- and Community-Level Interaction Insights into Carbon Utilization and Element Cycling Functions of Hydrothermarchaeota in Hydrothermal Sediment.</title>
        <authorList>
            <person name="Zhou Z."/>
            <person name="Liu Y."/>
            <person name="Xu W."/>
            <person name="Pan J."/>
            <person name="Luo Z.H."/>
            <person name="Li M."/>
        </authorList>
    </citation>
    <scope>NUCLEOTIDE SEQUENCE [LARGE SCALE GENOMIC DNA]</scope>
    <source>
        <strain evidence="9">SpSt-747</strain>
    </source>
</reference>
<feature type="transmembrane region" description="Helical" evidence="7">
    <location>
        <begin position="73"/>
        <end position="94"/>
    </location>
</feature>
<feature type="transmembrane region" description="Helical" evidence="7">
    <location>
        <begin position="164"/>
        <end position="183"/>
    </location>
</feature>
<evidence type="ECO:0000256" key="2">
    <source>
        <dbReference type="ARBA" id="ARBA00022448"/>
    </source>
</evidence>
<evidence type="ECO:0000256" key="4">
    <source>
        <dbReference type="ARBA" id="ARBA00022692"/>
    </source>
</evidence>
<feature type="transmembrane region" description="Helical" evidence="7">
    <location>
        <begin position="264"/>
        <end position="285"/>
    </location>
</feature>
<evidence type="ECO:0000256" key="6">
    <source>
        <dbReference type="ARBA" id="ARBA00023136"/>
    </source>
</evidence>
<dbReference type="CDD" id="cd06261">
    <property type="entry name" value="TM_PBP2"/>
    <property type="match status" value="1"/>
</dbReference>
<evidence type="ECO:0000256" key="5">
    <source>
        <dbReference type="ARBA" id="ARBA00022989"/>
    </source>
</evidence>
<evidence type="ECO:0000256" key="7">
    <source>
        <dbReference type="RuleBase" id="RU363032"/>
    </source>
</evidence>
<keyword evidence="2 7" id="KW-0813">Transport</keyword>
<dbReference type="PANTHER" id="PTHR43005:SF1">
    <property type="entry name" value="SPERMIDINE_PUTRESCINE TRANSPORT SYSTEM PERMEASE PROTEIN"/>
    <property type="match status" value="1"/>
</dbReference>
<gene>
    <name evidence="9" type="ORF">ENV30_00335</name>
</gene>
<dbReference type="InterPro" id="IPR000515">
    <property type="entry name" value="MetI-like"/>
</dbReference>
<feature type="transmembrane region" description="Helical" evidence="7">
    <location>
        <begin position="233"/>
        <end position="252"/>
    </location>
</feature>
<evidence type="ECO:0000313" key="9">
    <source>
        <dbReference type="EMBL" id="HGI29761.1"/>
    </source>
</evidence>
<organism evidence="9">
    <name type="scientific">Candidatus Caldatribacterium californiense</name>
    <dbReference type="NCBI Taxonomy" id="1454726"/>
    <lineage>
        <taxon>Bacteria</taxon>
        <taxon>Pseudomonadati</taxon>
        <taxon>Atribacterota</taxon>
        <taxon>Atribacteria</taxon>
        <taxon>Atribacterales</taxon>
        <taxon>Candidatus Caldatribacteriaceae</taxon>
        <taxon>Candidatus Caldatribacterium</taxon>
    </lineage>
</organism>
<keyword evidence="3" id="KW-1003">Cell membrane</keyword>
<comment type="subcellular location">
    <subcellularLocation>
        <location evidence="1 7">Cell membrane</location>
        <topology evidence="1 7">Multi-pass membrane protein</topology>
    </subcellularLocation>
</comment>
<keyword evidence="4 7" id="KW-0812">Transmembrane</keyword>
<comment type="caution">
    <text evidence="9">The sequence shown here is derived from an EMBL/GenBank/DDBJ whole genome shotgun (WGS) entry which is preliminary data.</text>
</comment>
<feature type="transmembrane region" description="Helical" evidence="7">
    <location>
        <begin position="12"/>
        <end position="34"/>
    </location>
</feature>
<dbReference type="EMBL" id="DTFV01000003">
    <property type="protein sequence ID" value="HGI29761.1"/>
    <property type="molecule type" value="Genomic_DNA"/>
</dbReference>
<evidence type="ECO:0000256" key="1">
    <source>
        <dbReference type="ARBA" id="ARBA00004651"/>
    </source>
</evidence>
<dbReference type="InterPro" id="IPR035906">
    <property type="entry name" value="MetI-like_sf"/>
</dbReference>
<dbReference type="PROSITE" id="PS50928">
    <property type="entry name" value="ABC_TM1"/>
    <property type="match status" value="1"/>
</dbReference>
<proteinExistence type="inferred from homology"/>